<accession>A0ABN0BGS7</accession>
<evidence type="ECO:0000313" key="2">
    <source>
        <dbReference type="EMBL" id="EFR51986.1"/>
    </source>
</evidence>
<dbReference type="Proteomes" id="UP000005101">
    <property type="component" value="Unassembled WGS sequence"/>
</dbReference>
<name>A0ABN0BGS7_BACFG</name>
<sequence>MPATSFSRNGRLNPRGGDPDEIHNVRDYYLAFSIYVPSVHPFFISIPQCSLTKALPSAEHK</sequence>
<gene>
    <name evidence="2" type="ORF">BFAG_00680</name>
</gene>
<reference evidence="2 3" key="1">
    <citation type="submission" date="2008-12" db="EMBL/GenBank/DDBJ databases">
        <title>Annotation of Bacteroides fragilis strain 3_1_12.</title>
        <authorList>
            <consortium name="The Broad Institute Genome Sequencing Platform"/>
            <person name="Ward D."/>
            <person name="Young S.K."/>
            <person name="Kodira C.D."/>
            <person name="Zeng Q."/>
            <person name="Koehrsen M."/>
            <person name="Alvarado L."/>
            <person name="Berlin A."/>
            <person name="Borenstein D."/>
            <person name="Chen Z."/>
            <person name="Engels R."/>
            <person name="Freedman E."/>
            <person name="Gellesch M."/>
            <person name="Goldberg J."/>
            <person name="Griggs A."/>
            <person name="Gujja S."/>
            <person name="Heiman D."/>
            <person name="Hepburn T."/>
            <person name="Howarth C."/>
            <person name="Jen D."/>
            <person name="Larson L."/>
            <person name="Lewis B."/>
            <person name="Mehta T."/>
            <person name="Park D."/>
            <person name="Pearson M."/>
            <person name="Roberts A."/>
            <person name="Saif S."/>
            <person name="Shea T."/>
            <person name="Shenoy N."/>
            <person name="Sisk P."/>
            <person name="Stolte C."/>
            <person name="Sykes S."/>
            <person name="Walk T."/>
            <person name="White J."/>
            <person name="Yandava C."/>
            <person name="Allen-Vercoe E."/>
            <person name="Strauss J."/>
            <person name="Ambrose C."/>
            <person name="Lander E."/>
            <person name="Nusbaum C."/>
            <person name="Galagan J."/>
            <person name="Birren B."/>
        </authorList>
    </citation>
    <scope>NUCLEOTIDE SEQUENCE [LARGE SCALE GENOMIC DNA]</scope>
    <source>
        <strain evidence="2 3">3_1_12</strain>
    </source>
</reference>
<keyword evidence="3" id="KW-1185">Reference proteome</keyword>
<evidence type="ECO:0000313" key="3">
    <source>
        <dbReference type="Proteomes" id="UP000005101"/>
    </source>
</evidence>
<evidence type="ECO:0000256" key="1">
    <source>
        <dbReference type="SAM" id="MobiDB-lite"/>
    </source>
</evidence>
<proteinExistence type="predicted"/>
<protein>
    <submittedName>
        <fullName evidence="2">Uncharacterized protein</fullName>
    </submittedName>
</protein>
<feature type="region of interest" description="Disordered" evidence="1">
    <location>
        <begin position="1"/>
        <end position="21"/>
    </location>
</feature>
<organism evidence="2 3">
    <name type="scientific">Bacteroides fragilis 3_1_12</name>
    <dbReference type="NCBI Taxonomy" id="457424"/>
    <lineage>
        <taxon>Bacteria</taxon>
        <taxon>Pseudomonadati</taxon>
        <taxon>Bacteroidota</taxon>
        <taxon>Bacteroidia</taxon>
        <taxon>Bacteroidales</taxon>
        <taxon>Bacteroidaceae</taxon>
        <taxon>Bacteroides</taxon>
    </lineage>
</organism>
<feature type="compositionally biased region" description="Polar residues" evidence="1">
    <location>
        <begin position="1"/>
        <end position="10"/>
    </location>
</feature>
<dbReference type="EMBL" id="EQ973213">
    <property type="protein sequence ID" value="EFR51986.1"/>
    <property type="molecule type" value="Genomic_DNA"/>
</dbReference>